<name>A0AAU8IHC2_9BACL</name>
<dbReference type="PROSITE" id="PS51257">
    <property type="entry name" value="PROKAR_LIPOPROTEIN"/>
    <property type="match status" value="1"/>
</dbReference>
<evidence type="ECO:0000256" key="1">
    <source>
        <dbReference type="SAM" id="Phobius"/>
    </source>
</evidence>
<dbReference type="AlphaFoldDB" id="A0AAU8IHC2"/>
<evidence type="ECO:0008006" key="3">
    <source>
        <dbReference type="Google" id="ProtNLM"/>
    </source>
</evidence>
<accession>A0AAU8IHC2</accession>
<organism evidence="2">
    <name type="scientific">Sporolactobacillus sp. Y61</name>
    <dbReference type="NCBI Taxonomy" id="3160863"/>
    <lineage>
        <taxon>Bacteria</taxon>
        <taxon>Bacillati</taxon>
        <taxon>Bacillota</taxon>
        <taxon>Bacilli</taxon>
        <taxon>Bacillales</taxon>
        <taxon>Sporolactobacillaceae</taxon>
        <taxon>Sporolactobacillus</taxon>
    </lineage>
</organism>
<sequence length="57" mass="6447">MKRILMFLIGLILFSCGLLWMTIDRSSQAWGFLLFIFGLLVIARAEFLTQPGPGSKK</sequence>
<evidence type="ECO:0000313" key="2">
    <source>
        <dbReference type="EMBL" id="XCJ17611.1"/>
    </source>
</evidence>
<feature type="transmembrane region" description="Helical" evidence="1">
    <location>
        <begin position="5"/>
        <end position="23"/>
    </location>
</feature>
<proteinExistence type="predicted"/>
<keyword evidence="1" id="KW-1133">Transmembrane helix</keyword>
<dbReference type="RefSeq" id="WP_165364305.1">
    <property type="nucleotide sequence ID" value="NZ_CP159510.1"/>
</dbReference>
<gene>
    <name evidence="2" type="ORF">ABNN70_03670</name>
</gene>
<keyword evidence="1" id="KW-0472">Membrane</keyword>
<keyword evidence="1" id="KW-0812">Transmembrane</keyword>
<reference evidence="2" key="1">
    <citation type="submission" date="2024-06" db="EMBL/GenBank/DDBJ databases">
        <authorList>
            <person name="Fan A."/>
            <person name="Zhang F.Y."/>
            <person name="Zhang L."/>
        </authorList>
    </citation>
    <scope>NUCLEOTIDE SEQUENCE</scope>
    <source>
        <strain evidence="2">Y61</strain>
    </source>
</reference>
<protein>
    <recommendedName>
        <fullName evidence="3">Lipoprotein</fullName>
    </recommendedName>
</protein>
<feature type="transmembrane region" description="Helical" evidence="1">
    <location>
        <begin position="29"/>
        <end position="47"/>
    </location>
</feature>
<dbReference type="EMBL" id="CP159510">
    <property type="protein sequence ID" value="XCJ17611.1"/>
    <property type="molecule type" value="Genomic_DNA"/>
</dbReference>